<dbReference type="EMBL" id="KL142372">
    <property type="protein sequence ID" value="KDR80428.1"/>
    <property type="molecule type" value="Genomic_DNA"/>
</dbReference>
<protein>
    <recommendedName>
        <fullName evidence="5">MYND-type domain-containing protein</fullName>
    </recommendedName>
</protein>
<sequence length="458" mass="51563">MAIVAAAREVPEPHFLSHIAMGTLVDPRFRRSGAATMFLGHILQDHSTKGTRIWENASVGIINVLSGIYQSESEVRDAAILQEIHSSYRGILDVFWKNFSTLTQVGVTADSRRAIVAKLFHHFLCDPGMKQTMYDERTAKIVLQCWLGTAPDSPVRKNVAITVDLMFTPYDHLENSPPIGYLRLASNSYKITTFISQVNYALKHKKMVGETLLREVSTLRKFIALDEPFFPHIVEGGVHRQYAAAARRHLKNGDSDIITQELLEESGLFMQLLLDQASNTMALFTELLANTCLAEIGAVALKLANRSYSNAAVPWYIIFENIKHSMTCNDFDECKYHATPSFLEAARTSLERLAIPTVIALQEEVVVGGERKYLDQWTQVIRLLGITDKSIRERYRVDRKCCNLGCPARNSGSPSPKKSTCMECRSVFYCDYACQKSDWINHKAECEMLAQTQEEDPA</sequence>
<dbReference type="STRING" id="685588.A0A067TNB9"/>
<dbReference type="PROSITE" id="PS50865">
    <property type="entry name" value="ZF_MYND_2"/>
    <property type="match status" value="1"/>
</dbReference>
<dbReference type="AlphaFoldDB" id="A0A067TNB9"/>
<evidence type="ECO:0000256" key="3">
    <source>
        <dbReference type="ARBA" id="ARBA00022833"/>
    </source>
</evidence>
<dbReference type="PROSITE" id="PS01360">
    <property type="entry name" value="ZF_MYND_1"/>
    <property type="match status" value="1"/>
</dbReference>
<dbReference type="GO" id="GO:0008270">
    <property type="term" value="F:zinc ion binding"/>
    <property type="evidence" value="ECO:0007669"/>
    <property type="project" value="UniProtKB-KW"/>
</dbReference>
<proteinExistence type="predicted"/>
<dbReference type="SUPFAM" id="SSF144232">
    <property type="entry name" value="HIT/MYND zinc finger-like"/>
    <property type="match status" value="1"/>
</dbReference>
<evidence type="ECO:0000256" key="1">
    <source>
        <dbReference type="ARBA" id="ARBA00022723"/>
    </source>
</evidence>
<dbReference type="Gene3D" id="6.10.140.2220">
    <property type="match status" value="1"/>
</dbReference>
<dbReference type="OrthoDB" id="2945538at2759"/>
<feature type="domain" description="MYND-type" evidence="5">
    <location>
        <begin position="401"/>
        <end position="446"/>
    </location>
</feature>
<evidence type="ECO:0000259" key="5">
    <source>
        <dbReference type="PROSITE" id="PS50865"/>
    </source>
</evidence>
<keyword evidence="3" id="KW-0862">Zinc</keyword>
<evidence type="ECO:0000256" key="4">
    <source>
        <dbReference type="PROSITE-ProRule" id="PRU00134"/>
    </source>
</evidence>
<keyword evidence="7" id="KW-1185">Reference proteome</keyword>
<name>A0A067TNB9_GALM3</name>
<keyword evidence="1" id="KW-0479">Metal-binding</keyword>
<keyword evidence="2 4" id="KW-0863">Zinc-finger</keyword>
<accession>A0A067TNB9</accession>
<reference evidence="7" key="1">
    <citation type="journal article" date="2014" name="Proc. Natl. Acad. Sci. U.S.A.">
        <title>Extensive sampling of basidiomycete genomes demonstrates inadequacy of the white-rot/brown-rot paradigm for wood decay fungi.</title>
        <authorList>
            <person name="Riley R."/>
            <person name="Salamov A.A."/>
            <person name="Brown D.W."/>
            <person name="Nagy L.G."/>
            <person name="Floudas D."/>
            <person name="Held B.W."/>
            <person name="Levasseur A."/>
            <person name="Lombard V."/>
            <person name="Morin E."/>
            <person name="Otillar R."/>
            <person name="Lindquist E.A."/>
            <person name="Sun H."/>
            <person name="LaButti K.M."/>
            <person name="Schmutz J."/>
            <person name="Jabbour D."/>
            <person name="Luo H."/>
            <person name="Baker S.E."/>
            <person name="Pisabarro A.G."/>
            <person name="Walton J.D."/>
            <person name="Blanchette R.A."/>
            <person name="Henrissat B."/>
            <person name="Martin F."/>
            <person name="Cullen D."/>
            <person name="Hibbett D.S."/>
            <person name="Grigoriev I.V."/>
        </authorList>
    </citation>
    <scope>NUCLEOTIDE SEQUENCE [LARGE SCALE GENOMIC DNA]</scope>
    <source>
        <strain evidence="7">CBS 339.88</strain>
    </source>
</reference>
<gene>
    <name evidence="6" type="ORF">GALMADRAFT_242864</name>
</gene>
<evidence type="ECO:0000313" key="7">
    <source>
        <dbReference type="Proteomes" id="UP000027222"/>
    </source>
</evidence>
<evidence type="ECO:0000313" key="6">
    <source>
        <dbReference type="EMBL" id="KDR80428.1"/>
    </source>
</evidence>
<dbReference type="Proteomes" id="UP000027222">
    <property type="component" value="Unassembled WGS sequence"/>
</dbReference>
<organism evidence="6 7">
    <name type="scientific">Galerina marginata (strain CBS 339.88)</name>
    <dbReference type="NCBI Taxonomy" id="685588"/>
    <lineage>
        <taxon>Eukaryota</taxon>
        <taxon>Fungi</taxon>
        <taxon>Dikarya</taxon>
        <taxon>Basidiomycota</taxon>
        <taxon>Agaricomycotina</taxon>
        <taxon>Agaricomycetes</taxon>
        <taxon>Agaricomycetidae</taxon>
        <taxon>Agaricales</taxon>
        <taxon>Agaricineae</taxon>
        <taxon>Strophariaceae</taxon>
        <taxon>Galerina</taxon>
    </lineage>
</organism>
<dbReference type="InterPro" id="IPR002893">
    <property type="entry name" value="Znf_MYND"/>
</dbReference>
<dbReference type="Pfam" id="PF01753">
    <property type="entry name" value="zf-MYND"/>
    <property type="match status" value="1"/>
</dbReference>
<dbReference type="HOGENOM" id="CLU_546338_0_0_1"/>
<evidence type="ECO:0000256" key="2">
    <source>
        <dbReference type="ARBA" id="ARBA00022771"/>
    </source>
</evidence>